<keyword evidence="1" id="KW-0862">Zinc</keyword>
<proteinExistence type="predicted"/>
<dbReference type="PROSITE" id="PS50089">
    <property type="entry name" value="ZF_RING_2"/>
    <property type="match status" value="1"/>
</dbReference>
<dbReference type="InterPro" id="IPR013083">
    <property type="entry name" value="Znf_RING/FYVE/PHD"/>
</dbReference>
<evidence type="ECO:0000256" key="1">
    <source>
        <dbReference type="PROSITE-ProRule" id="PRU00175"/>
    </source>
</evidence>
<name>A0A7S4E7E7_9STRA</name>
<evidence type="ECO:0000256" key="2">
    <source>
        <dbReference type="SAM" id="MobiDB-lite"/>
    </source>
</evidence>
<dbReference type="GO" id="GO:0008270">
    <property type="term" value="F:zinc ion binding"/>
    <property type="evidence" value="ECO:0007669"/>
    <property type="project" value="UniProtKB-KW"/>
</dbReference>
<feature type="compositionally biased region" description="Acidic residues" evidence="2">
    <location>
        <begin position="249"/>
        <end position="259"/>
    </location>
</feature>
<reference evidence="4" key="1">
    <citation type="submission" date="2021-01" db="EMBL/GenBank/DDBJ databases">
        <authorList>
            <person name="Corre E."/>
            <person name="Pelletier E."/>
            <person name="Niang G."/>
            <person name="Scheremetjew M."/>
            <person name="Finn R."/>
            <person name="Kale V."/>
            <person name="Holt S."/>
            <person name="Cochrane G."/>
            <person name="Meng A."/>
            <person name="Brown T."/>
            <person name="Cohen L."/>
        </authorList>
    </citation>
    <scope>NUCLEOTIDE SEQUENCE</scope>
    <source>
        <strain evidence="4">CCMP1756</strain>
    </source>
</reference>
<sequence length="351" mass="38426">MRTRRGGGAVQTRASRRAAASSEVMLSPEPRKVTQDEHQRPSTPPGHVERQRRGDDTPHLFALPEDLERRVGEHLGDWPYSPALATVARTCRRAYDARPALGARVARAAARAAVALFERKAILLVAHTRWRWPPDGGPFVDLKQNFLLYITRNTALSAVKAALDHRLRVSATATTQTRRRRPCGQTVAVGYTTFRRSRVVLEDQQSGAQLDEAALQGLVARAAPLPARDGVPGRLAVHVNLHVERYDSSDDDDDDEADDGGLTRPSPARVLTVAPDDVCVCCLELLALENTKVMACCGTTLHARCLSDWLAAAQRLSTEGDRVGESATCPNCRQVIPLSISVLPNPRMQYA</sequence>
<protein>
    <recommendedName>
        <fullName evidence="3">RING-type domain-containing protein</fullName>
    </recommendedName>
</protein>
<feature type="domain" description="RING-type" evidence="3">
    <location>
        <begin position="279"/>
        <end position="333"/>
    </location>
</feature>
<dbReference type="AlphaFoldDB" id="A0A7S4E7E7"/>
<feature type="region of interest" description="Disordered" evidence="2">
    <location>
        <begin position="246"/>
        <end position="268"/>
    </location>
</feature>
<feature type="compositionally biased region" description="Basic and acidic residues" evidence="2">
    <location>
        <begin position="29"/>
        <end position="40"/>
    </location>
</feature>
<dbReference type="EMBL" id="HBIW01011360">
    <property type="protein sequence ID" value="CAE0694284.1"/>
    <property type="molecule type" value="Transcribed_RNA"/>
</dbReference>
<keyword evidence="1" id="KW-0479">Metal-binding</keyword>
<dbReference type="InterPro" id="IPR001841">
    <property type="entry name" value="Znf_RING"/>
</dbReference>
<evidence type="ECO:0000313" key="4">
    <source>
        <dbReference type="EMBL" id="CAE0694284.1"/>
    </source>
</evidence>
<dbReference type="SUPFAM" id="SSF57850">
    <property type="entry name" value="RING/U-box"/>
    <property type="match status" value="1"/>
</dbReference>
<evidence type="ECO:0000259" key="3">
    <source>
        <dbReference type="PROSITE" id="PS50089"/>
    </source>
</evidence>
<feature type="compositionally biased region" description="Basic and acidic residues" evidence="2">
    <location>
        <begin position="47"/>
        <end position="58"/>
    </location>
</feature>
<dbReference type="Gene3D" id="3.30.40.10">
    <property type="entry name" value="Zinc/RING finger domain, C3HC4 (zinc finger)"/>
    <property type="match status" value="1"/>
</dbReference>
<keyword evidence="1" id="KW-0863">Zinc-finger</keyword>
<gene>
    <name evidence="4" type="ORF">PCAL00307_LOCUS9720</name>
</gene>
<organism evidence="4">
    <name type="scientific">Pelagomonas calceolata</name>
    <dbReference type="NCBI Taxonomy" id="35677"/>
    <lineage>
        <taxon>Eukaryota</taxon>
        <taxon>Sar</taxon>
        <taxon>Stramenopiles</taxon>
        <taxon>Ochrophyta</taxon>
        <taxon>Pelagophyceae</taxon>
        <taxon>Pelagomonadales</taxon>
        <taxon>Pelagomonadaceae</taxon>
        <taxon>Pelagomonas</taxon>
    </lineage>
</organism>
<accession>A0A7S4E7E7</accession>
<feature type="region of interest" description="Disordered" evidence="2">
    <location>
        <begin position="1"/>
        <end position="59"/>
    </location>
</feature>